<evidence type="ECO:0000256" key="1">
    <source>
        <dbReference type="ARBA" id="ARBA00022741"/>
    </source>
</evidence>
<keyword evidence="3" id="KW-0805">Transcription regulation</keyword>
<dbReference type="AlphaFoldDB" id="A0A927C0P0"/>
<dbReference type="PROSITE" id="PS50045">
    <property type="entry name" value="SIGMA54_INTERACT_4"/>
    <property type="match status" value="1"/>
</dbReference>
<dbReference type="GO" id="GO:0006355">
    <property type="term" value="P:regulation of DNA-templated transcription"/>
    <property type="evidence" value="ECO:0007669"/>
    <property type="project" value="InterPro"/>
</dbReference>
<dbReference type="InterPro" id="IPR002078">
    <property type="entry name" value="Sigma_54_int"/>
</dbReference>
<keyword evidence="7" id="KW-1185">Reference proteome</keyword>
<dbReference type="Gene3D" id="1.10.8.60">
    <property type="match status" value="1"/>
</dbReference>
<name>A0A927C0P0_9GAMM</name>
<dbReference type="InterPro" id="IPR058031">
    <property type="entry name" value="AAA_lid_NorR"/>
</dbReference>
<dbReference type="GO" id="GO:0043565">
    <property type="term" value="F:sequence-specific DNA binding"/>
    <property type="evidence" value="ECO:0007669"/>
    <property type="project" value="InterPro"/>
</dbReference>
<dbReference type="InterPro" id="IPR013656">
    <property type="entry name" value="PAS_4"/>
</dbReference>
<dbReference type="SUPFAM" id="SSF46689">
    <property type="entry name" value="Homeodomain-like"/>
    <property type="match status" value="1"/>
</dbReference>
<evidence type="ECO:0000313" key="7">
    <source>
        <dbReference type="Proteomes" id="UP000610558"/>
    </source>
</evidence>
<dbReference type="Gene3D" id="3.40.50.300">
    <property type="entry name" value="P-loop containing nucleotide triphosphate hydrolases"/>
    <property type="match status" value="1"/>
</dbReference>
<protein>
    <submittedName>
        <fullName evidence="6">Sigma 54-interacting transcriptional regulator</fullName>
    </submittedName>
</protein>
<evidence type="ECO:0000256" key="2">
    <source>
        <dbReference type="ARBA" id="ARBA00022840"/>
    </source>
</evidence>
<evidence type="ECO:0000259" key="5">
    <source>
        <dbReference type="PROSITE" id="PS50045"/>
    </source>
</evidence>
<organism evidence="6 7">
    <name type="scientific">Spongiibacter pelagi</name>
    <dbReference type="NCBI Taxonomy" id="2760804"/>
    <lineage>
        <taxon>Bacteria</taxon>
        <taxon>Pseudomonadati</taxon>
        <taxon>Pseudomonadota</taxon>
        <taxon>Gammaproteobacteria</taxon>
        <taxon>Cellvibrionales</taxon>
        <taxon>Spongiibacteraceae</taxon>
        <taxon>Spongiibacter</taxon>
    </lineage>
</organism>
<feature type="domain" description="Sigma-54 factor interaction" evidence="5">
    <location>
        <begin position="123"/>
        <end position="349"/>
    </location>
</feature>
<dbReference type="Pfam" id="PF02954">
    <property type="entry name" value="HTH_8"/>
    <property type="match status" value="1"/>
</dbReference>
<keyword evidence="4" id="KW-0804">Transcription</keyword>
<dbReference type="InterPro" id="IPR002197">
    <property type="entry name" value="HTH_Fis"/>
</dbReference>
<dbReference type="Pfam" id="PF25601">
    <property type="entry name" value="AAA_lid_14"/>
    <property type="match status" value="1"/>
</dbReference>
<dbReference type="Pfam" id="PF08448">
    <property type="entry name" value="PAS_4"/>
    <property type="match status" value="1"/>
</dbReference>
<dbReference type="Proteomes" id="UP000610558">
    <property type="component" value="Unassembled WGS sequence"/>
</dbReference>
<dbReference type="InterPro" id="IPR003593">
    <property type="entry name" value="AAA+_ATPase"/>
</dbReference>
<dbReference type="InterPro" id="IPR025943">
    <property type="entry name" value="Sigma_54_int_dom_ATP-bd_2"/>
</dbReference>
<dbReference type="InterPro" id="IPR009057">
    <property type="entry name" value="Homeodomain-like_sf"/>
</dbReference>
<dbReference type="EMBL" id="JACXLD010000001">
    <property type="protein sequence ID" value="MBD2857631.1"/>
    <property type="molecule type" value="Genomic_DNA"/>
</dbReference>
<dbReference type="InterPro" id="IPR027417">
    <property type="entry name" value="P-loop_NTPase"/>
</dbReference>
<dbReference type="Gene3D" id="1.10.10.60">
    <property type="entry name" value="Homeodomain-like"/>
    <property type="match status" value="1"/>
</dbReference>
<dbReference type="PROSITE" id="PS00676">
    <property type="entry name" value="SIGMA54_INTERACT_2"/>
    <property type="match status" value="1"/>
</dbReference>
<proteinExistence type="predicted"/>
<accession>A0A927C0P0</accession>
<dbReference type="PANTHER" id="PTHR32071">
    <property type="entry name" value="TRANSCRIPTIONAL REGULATORY PROTEIN"/>
    <property type="match status" value="1"/>
</dbReference>
<dbReference type="Pfam" id="PF00158">
    <property type="entry name" value="Sigma54_activat"/>
    <property type="match status" value="1"/>
</dbReference>
<evidence type="ECO:0000313" key="6">
    <source>
        <dbReference type="EMBL" id="MBD2857631.1"/>
    </source>
</evidence>
<dbReference type="SMART" id="SM00382">
    <property type="entry name" value="AAA"/>
    <property type="match status" value="1"/>
</dbReference>
<dbReference type="SUPFAM" id="SSF52540">
    <property type="entry name" value="P-loop containing nucleoside triphosphate hydrolases"/>
    <property type="match status" value="1"/>
</dbReference>
<evidence type="ECO:0000256" key="3">
    <source>
        <dbReference type="ARBA" id="ARBA00023015"/>
    </source>
</evidence>
<sequence length="422" mass="46864">MLEGFEHPAILVSADYQILATNSHYIDAFGEIEHQPGNPARCYGVSHGYSVPCDQAGESCPLSACKSSGRKERVLHIHNTPRGREHVDVEMLPIKGRNGELKYFVELLKPVSIASAEFSTQQMVGSSPRFNEMINLINLVASRDSSVLLLGESGTGKELAAKAIHDASDRRDKVLVTVECAGLTETLFESELFGHVKGAFTGASQNKPGLLESADGGTLFLDEIGDVPLGMQVKLLRLLETGTYRAVGSTQVKRAQFRLVCATHKNLPELVAKGEFRQDLYYRINVFPIVLPALRDRGDDLALIAKSLLKKLDPEGNYRLTDSVVRRLRRHPFSGNIRELRNILERAIIFAHSNVIDTSVIERCLLDSVPALEDSAEQKWLDLPSQEREYLHKLLDHCRGDKDKAAQIAGISVRSLYRKLEQ</sequence>
<keyword evidence="1" id="KW-0547">Nucleotide-binding</keyword>
<reference evidence="6" key="1">
    <citation type="submission" date="2020-09" db="EMBL/GenBank/DDBJ databases">
        <authorList>
            <person name="Yoon J.-W."/>
        </authorList>
    </citation>
    <scope>NUCLEOTIDE SEQUENCE</scope>
    <source>
        <strain evidence="6">KMU-158</strain>
    </source>
</reference>
<gene>
    <name evidence="6" type="ORF">IB286_01340</name>
</gene>
<dbReference type="GO" id="GO:0005524">
    <property type="term" value="F:ATP binding"/>
    <property type="evidence" value="ECO:0007669"/>
    <property type="project" value="UniProtKB-KW"/>
</dbReference>
<evidence type="ECO:0000256" key="4">
    <source>
        <dbReference type="ARBA" id="ARBA00023163"/>
    </source>
</evidence>
<keyword evidence="2" id="KW-0067">ATP-binding</keyword>
<dbReference type="FunFam" id="3.40.50.300:FF:000006">
    <property type="entry name" value="DNA-binding transcriptional regulator NtrC"/>
    <property type="match status" value="1"/>
</dbReference>
<dbReference type="CDD" id="cd00009">
    <property type="entry name" value="AAA"/>
    <property type="match status" value="1"/>
</dbReference>
<comment type="caution">
    <text evidence="6">The sequence shown here is derived from an EMBL/GenBank/DDBJ whole genome shotgun (WGS) entry which is preliminary data.</text>
</comment>